<gene>
    <name evidence="5" type="ORF">DGYR_LOCUS10857</name>
</gene>
<feature type="compositionally biased region" description="Acidic residues" evidence="4">
    <location>
        <begin position="489"/>
        <end position="508"/>
    </location>
</feature>
<dbReference type="AlphaFoldDB" id="A0A7I8W644"/>
<feature type="region of interest" description="Disordered" evidence="4">
    <location>
        <begin position="791"/>
        <end position="837"/>
    </location>
</feature>
<feature type="region of interest" description="Disordered" evidence="4">
    <location>
        <begin position="952"/>
        <end position="1047"/>
    </location>
</feature>
<feature type="compositionally biased region" description="Acidic residues" evidence="4">
    <location>
        <begin position="752"/>
        <end position="771"/>
    </location>
</feature>
<feature type="compositionally biased region" description="Acidic residues" evidence="4">
    <location>
        <begin position="891"/>
        <end position="901"/>
    </location>
</feature>
<feature type="compositionally biased region" description="Acidic residues" evidence="4">
    <location>
        <begin position="804"/>
        <end position="833"/>
    </location>
</feature>
<feature type="compositionally biased region" description="Polar residues" evidence="4">
    <location>
        <begin position="1029"/>
        <end position="1039"/>
    </location>
</feature>
<evidence type="ECO:0000256" key="2">
    <source>
        <dbReference type="ARBA" id="ARBA00022553"/>
    </source>
</evidence>
<sequence>MIMTDTERTQDIIQSPVNESSSKDNNDQVSSDEDDLKLSFVRKRTKASYIKDSDSESEEIKEQHEIETLKLETTCNDKFSDDNSDEEISKVKKSTYFSDEETSPTNSKKCSKIYDNGMTSSSDNEEDGGDSNEDENEHAISESLRRRLAQGASKKSKSGNRQRKLKSDVNKKSKETNLQSETQRLIRESDINIPYHKPSTTKLQEFLQRSQQKRSSLLKKDLDANFNSTQGNSPTLKKFADDNCHNNCDKLNKEERIFTVKENIDIHRKLFECDEDGDVSLPYMDPVLPDIDGDESLNRAKTPVSSTLTQNTTKLTPKLSSINLSCKPSLSIGSGSIIDLDEEEENTGLVDLQTRAAKHVQPSQTNKKDVYHLNTIEKKEVNGRIELTAEKVPLRLNVSDEDKTNSRIQYAKIQEKLKEEMKKKRSALRKQKHQVYALDNEDVTQDDVEEDELELTDQSDTDIEEFEEDEEIDEDELEDEESSVKNQLIDDEVEEDNDLMLVETDDESSQSPKVKKKNVREPLGLFDDAVSTPSTVGSNDDVVTKCKVSERPFSQLSSKEIADGLDSSFDATLIPAAQTISHSTPKLGSRSRSKLSVCGDSQDTLITDLPTQRRTDSTPKLRHDDSRSEHSFLLDEDGLLKDKPRKKGVTVSDLPIDKFDKNDGEELLGLCSGTFGNSLIQQKETDEVLEICSGMFPVNSDVKKDDEKEDEKEEMEKVNCDSDESDIETRAFILDSDDEDDRKRFPGKQLQADDDDEEQDGDNDEFSDNEEELVNQYHGLISSKREKVEQFFEKEAELSGSDFGSDEEEDPEEDDELIEEEGDKDLQDVDEEELRNQVGRAHLKNMLDEDDRNIKLYQELLLPDGDLHSDSKRKRKFRWKGLEDWAGKEDDVGDEEGDENDATNNDLINPPEDLKMLKERLEREKIIEDLKEKEGEEEQESQFLKLGMEAVKRDKKSKILPSPSLSTFGSLLSRRRQDLAKIGENSKAPSEKNSARKSNRFIFTATSPSSTKTKRGDLPTPPAKKAKNHMTTTNPSLHKSPSIFDHL</sequence>
<keyword evidence="3" id="KW-0539">Nucleus</keyword>
<feature type="compositionally biased region" description="Polar residues" evidence="4">
    <location>
        <begin position="11"/>
        <end position="20"/>
    </location>
</feature>
<feature type="region of interest" description="Disordered" evidence="4">
    <location>
        <begin position="887"/>
        <end position="912"/>
    </location>
</feature>
<feature type="compositionally biased region" description="Basic and acidic residues" evidence="4">
    <location>
        <begin position="611"/>
        <end position="629"/>
    </location>
</feature>
<comment type="subcellular location">
    <subcellularLocation>
        <location evidence="1">Nucleus</location>
    </subcellularLocation>
</comment>
<dbReference type="GO" id="GO:0005634">
    <property type="term" value="C:nucleus"/>
    <property type="evidence" value="ECO:0007669"/>
    <property type="project" value="UniProtKB-SubCell"/>
</dbReference>
<dbReference type="GO" id="GO:0033314">
    <property type="term" value="P:mitotic DNA replication checkpoint signaling"/>
    <property type="evidence" value="ECO:0007669"/>
    <property type="project" value="TreeGrafter"/>
</dbReference>
<feature type="compositionally biased region" description="Acidic residues" evidence="4">
    <location>
        <begin position="123"/>
        <end position="136"/>
    </location>
</feature>
<feature type="compositionally biased region" description="Basic and acidic residues" evidence="4">
    <location>
        <begin position="1"/>
        <end position="10"/>
    </location>
</feature>
<dbReference type="PANTHER" id="PTHR14396">
    <property type="entry name" value="CLASPIN"/>
    <property type="match status" value="1"/>
</dbReference>
<feature type="region of interest" description="Disordered" evidence="4">
    <location>
        <begin position="1"/>
        <end position="36"/>
    </location>
</feature>
<evidence type="ECO:0000313" key="5">
    <source>
        <dbReference type="EMBL" id="CAD5123145.1"/>
    </source>
</evidence>
<dbReference type="GO" id="GO:0007095">
    <property type="term" value="P:mitotic G2 DNA damage checkpoint signaling"/>
    <property type="evidence" value="ECO:0007669"/>
    <property type="project" value="TreeGrafter"/>
</dbReference>
<organism evidence="5 6">
    <name type="scientific">Dimorphilus gyrociliatus</name>
    <dbReference type="NCBI Taxonomy" id="2664684"/>
    <lineage>
        <taxon>Eukaryota</taxon>
        <taxon>Metazoa</taxon>
        <taxon>Spiralia</taxon>
        <taxon>Lophotrochozoa</taxon>
        <taxon>Annelida</taxon>
        <taxon>Polychaeta</taxon>
        <taxon>Polychaeta incertae sedis</taxon>
        <taxon>Dinophilidae</taxon>
        <taxon>Dimorphilus</taxon>
    </lineage>
</organism>
<feature type="compositionally biased region" description="Basic residues" evidence="4">
    <location>
        <begin position="424"/>
        <end position="433"/>
    </location>
</feature>
<feature type="region of interest" description="Disordered" evidence="4">
    <location>
        <begin position="424"/>
        <end position="519"/>
    </location>
</feature>
<dbReference type="EMBL" id="CAJFCJ010000019">
    <property type="protein sequence ID" value="CAD5123145.1"/>
    <property type="molecule type" value="Genomic_DNA"/>
</dbReference>
<protein>
    <submittedName>
        <fullName evidence="5">DgyrCDS11515</fullName>
    </submittedName>
</protein>
<dbReference type="OrthoDB" id="5859781at2759"/>
<proteinExistence type="predicted"/>
<comment type="caution">
    <text evidence="5">The sequence shown here is derived from an EMBL/GenBank/DDBJ whole genome shotgun (WGS) entry which is preliminary data.</text>
</comment>
<feature type="compositionally biased region" description="Basic and acidic residues" evidence="4">
    <location>
        <begin position="165"/>
        <end position="175"/>
    </location>
</feature>
<dbReference type="Proteomes" id="UP000549394">
    <property type="component" value="Unassembled WGS sequence"/>
</dbReference>
<feature type="region of interest" description="Disordered" evidence="4">
    <location>
        <begin position="71"/>
        <end position="197"/>
    </location>
</feature>
<feature type="compositionally biased region" description="Basic residues" evidence="4">
    <location>
        <begin position="154"/>
        <end position="164"/>
    </location>
</feature>
<name>A0A7I8W644_9ANNE</name>
<dbReference type="InterPro" id="IPR024146">
    <property type="entry name" value="Claspin"/>
</dbReference>
<reference evidence="5 6" key="1">
    <citation type="submission" date="2020-08" db="EMBL/GenBank/DDBJ databases">
        <authorList>
            <person name="Hejnol A."/>
        </authorList>
    </citation>
    <scope>NUCLEOTIDE SEQUENCE [LARGE SCALE GENOMIC DNA]</scope>
</reference>
<evidence type="ECO:0000256" key="4">
    <source>
        <dbReference type="SAM" id="MobiDB-lite"/>
    </source>
</evidence>
<accession>A0A7I8W644</accession>
<evidence type="ECO:0000256" key="1">
    <source>
        <dbReference type="ARBA" id="ARBA00004123"/>
    </source>
</evidence>
<keyword evidence="2" id="KW-0597">Phosphoprotein</keyword>
<feature type="compositionally biased region" description="Acidic residues" evidence="4">
    <location>
        <begin position="439"/>
        <end position="481"/>
    </location>
</feature>
<dbReference type="GO" id="GO:0010997">
    <property type="term" value="F:anaphase-promoting complex binding"/>
    <property type="evidence" value="ECO:0007669"/>
    <property type="project" value="TreeGrafter"/>
</dbReference>
<dbReference type="PANTHER" id="PTHR14396:SF10">
    <property type="entry name" value="CLASPIN"/>
    <property type="match status" value="1"/>
</dbReference>
<feature type="region of interest" description="Disordered" evidence="4">
    <location>
        <begin position="699"/>
        <end position="771"/>
    </location>
</feature>
<keyword evidence="6" id="KW-1185">Reference proteome</keyword>
<evidence type="ECO:0000256" key="3">
    <source>
        <dbReference type="ARBA" id="ARBA00023242"/>
    </source>
</evidence>
<evidence type="ECO:0000313" key="6">
    <source>
        <dbReference type="Proteomes" id="UP000549394"/>
    </source>
</evidence>
<feature type="region of interest" description="Disordered" evidence="4">
    <location>
        <begin position="606"/>
        <end position="629"/>
    </location>
</feature>